<dbReference type="EMBL" id="AEQN01000022">
    <property type="protein sequence ID" value="EFV01313.1"/>
    <property type="molecule type" value="Genomic_DNA"/>
</dbReference>
<name>E6MHY9_9FIRM</name>
<gene>
    <name evidence="1" type="ORF">HMP0721_1694</name>
</gene>
<evidence type="ECO:0000313" key="1">
    <source>
        <dbReference type="EMBL" id="EFV01313.1"/>
    </source>
</evidence>
<dbReference type="STRING" id="887929.HMP0721_1694"/>
<dbReference type="AlphaFoldDB" id="E6MHY9"/>
<protein>
    <submittedName>
        <fullName evidence="1">Uncharacterized protein</fullName>
    </submittedName>
</protein>
<evidence type="ECO:0000313" key="2">
    <source>
        <dbReference type="Proteomes" id="UP000004754"/>
    </source>
</evidence>
<keyword evidence="2" id="KW-1185">Reference proteome</keyword>
<comment type="caution">
    <text evidence="1">The sequence shown here is derived from an EMBL/GenBank/DDBJ whole genome shotgun (WGS) entry which is preliminary data.</text>
</comment>
<sequence>MNIRFYIFYKNNFQIPPGLNLEHNKKTIGTSMVFLIDFTANPLMLRDGSAHLVFAFSFFNF</sequence>
<dbReference type="HOGENOM" id="CLU_2919184_0_0_9"/>
<reference evidence="1 2" key="1">
    <citation type="submission" date="2010-12" db="EMBL/GenBank/DDBJ databases">
        <authorList>
            <person name="Muzny D."/>
            <person name="Qin X."/>
            <person name="Deng J."/>
            <person name="Jiang H."/>
            <person name="Liu Y."/>
            <person name="Qu J."/>
            <person name="Song X.-Z."/>
            <person name="Zhang L."/>
            <person name="Thornton R."/>
            <person name="Coyle M."/>
            <person name="Francisco L."/>
            <person name="Jackson L."/>
            <person name="Javaid M."/>
            <person name="Korchina V."/>
            <person name="Kovar C."/>
            <person name="Mata R."/>
            <person name="Mathew T."/>
            <person name="Ngo R."/>
            <person name="Nguyen L."/>
            <person name="Nguyen N."/>
            <person name="Okwuonu G."/>
            <person name="Ongeri F."/>
            <person name="Pham C."/>
            <person name="Simmons D."/>
            <person name="Wilczek-Boney K."/>
            <person name="Hale W."/>
            <person name="Jakkamsetti A."/>
            <person name="Pham P."/>
            <person name="Ruth R."/>
            <person name="San Lucas F."/>
            <person name="Warren J."/>
            <person name="Zhang J."/>
            <person name="Zhao Z."/>
            <person name="Zhou C."/>
            <person name="Zhu D."/>
            <person name="Lee S."/>
            <person name="Bess C."/>
            <person name="Blankenburg K."/>
            <person name="Forbes L."/>
            <person name="Fu Q."/>
            <person name="Gubbala S."/>
            <person name="Hirani K."/>
            <person name="Jayaseelan J.C."/>
            <person name="Lara F."/>
            <person name="Munidasa M."/>
            <person name="Palculict T."/>
            <person name="Patil S."/>
            <person name="Pu L.-L."/>
            <person name="Saada N."/>
            <person name="Tang L."/>
            <person name="Weissenberger G."/>
            <person name="Zhu Y."/>
            <person name="Hemphill L."/>
            <person name="Shang Y."/>
            <person name="Youmans B."/>
            <person name="Ayvaz T."/>
            <person name="Ross M."/>
            <person name="Santibanez J."/>
            <person name="Aqrawi P."/>
            <person name="Gross S."/>
            <person name="Joshi V."/>
            <person name="Fowler G."/>
            <person name="Nazareth L."/>
            <person name="Reid J."/>
            <person name="Worley K."/>
            <person name="Petrosino J."/>
            <person name="Highlander S."/>
            <person name="Gibbs R."/>
        </authorList>
    </citation>
    <scope>NUCLEOTIDE SEQUENCE [LARGE SCALE GENOMIC DNA]</scope>
    <source>
        <strain evidence="1 2">ATCC 23263</strain>
    </source>
</reference>
<dbReference type="Proteomes" id="UP000004754">
    <property type="component" value="Unassembled WGS sequence"/>
</dbReference>
<accession>E6MHY9</accession>
<proteinExistence type="predicted"/>
<organism evidence="1 2">
    <name type="scientific">Pseudoramibacter alactolyticus ATCC 23263</name>
    <dbReference type="NCBI Taxonomy" id="887929"/>
    <lineage>
        <taxon>Bacteria</taxon>
        <taxon>Bacillati</taxon>
        <taxon>Bacillota</taxon>
        <taxon>Clostridia</taxon>
        <taxon>Eubacteriales</taxon>
        <taxon>Eubacteriaceae</taxon>
        <taxon>Pseudoramibacter</taxon>
    </lineage>
</organism>